<organism evidence="13 14">
    <name type="scientific">Exiguobacterium antarcticum</name>
    <dbReference type="NCBI Taxonomy" id="132920"/>
    <lineage>
        <taxon>Bacteria</taxon>
        <taxon>Bacillati</taxon>
        <taxon>Bacillota</taxon>
        <taxon>Bacilli</taxon>
        <taxon>Bacillales</taxon>
        <taxon>Bacillales Family XII. Incertae Sedis</taxon>
        <taxon>Exiguobacterium</taxon>
    </lineage>
</organism>
<dbReference type="InterPro" id="IPR003447">
    <property type="entry name" value="FEMABX"/>
</dbReference>
<evidence type="ECO:0000313" key="14">
    <source>
        <dbReference type="Proteomes" id="UP001243286"/>
    </source>
</evidence>
<accession>A0ABT6R4X4</accession>
<dbReference type="Pfam" id="PF13480">
    <property type="entry name" value="Acetyltransf_6"/>
    <property type="match status" value="1"/>
</dbReference>
<dbReference type="InterPro" id="IPR050644">
    <property type="entry name" value="PG_Glycine_Bridge_Synth"/>
</dbReference>
<evidence type="ECO:0000256" key="5">
    <source>
        <dbReference type="ARBA" id="ARBA00022984"/>
    </source>
</evidence>
<keyword evidence="3 13" id="KW-0808">Transferase</keyword>
<dbReference type="RefSeq" id="WP_014971325.1">
    <property type="nucleotide sequence ID" value="NZ_JASBQV010000022.1"/>
</dbReference>
<proteinExistence type="inferred from homology"/>
<gene>
    <name evidence="13" type="ORF">QK289_12480</name>
</gene>
<keyword evidence="5" id="KW-0573">Peptidoglycan synthesis</keyword>
<dbReference type="PANTHER" id="PTHR36174">
    <property type="entry name" value="LIPID II:GLYCINE GLYCYLTRANSFERASE"/>
    <property type="match status" value="1"/>
</dbReference>
<dbReference type="InterPro" id="IPR016181">
    <property type="entry name" value="Acyl_CoA_acyltransferase"/>
</dbReference>
<keyword evidence="4" id="KW-0133">Cell shape</keyword>
<evidence type="ECO:0000256" key="8">
    <source>
        <dbReference type="ARBA" id="ARBA00039074"/>
    </source>
</evidence>
<keyword evidence="14" id="KW-1185">Reference proteome</keyword>
<keyword evidence="7" id="KW-0961">Cell wall biogenesis/degradation</keyword>
<evidence type="ECO:0000256" key="10">
    <source>
        <dbReference type="ARBA" id="ARBA00042933"/>
    </source>
</evidence>
<evidence type="ECO:0000313" key="13">
    <source>
        <dbReference type="EMBL" id="MDI3235827.1"/>
    </source>
</evidence>
<evidence type="ECO:0000259" key="12">
    <source>
        <dbReference type="Pfam" id="PF13480"/>
    </source>
</evidence>
<comment type="caution">
    <text evidence="13">The sequence shown here is derived from an EMBL/GenBank/DDBJ whole genome shotgun (WGS) entry which is preliminary data.</text>
</comment>
<dbReference type="SUPFAM" id="SSF55729">
    <property type="entry name" value="Acyl-CoA N-acyltransferases (Nat)"/>
    <property type="match status" value="1"/>
</dbReference>
<comment type="similarity">
    <text evidence="2">Belongs to the FemABX family.</text>
</comment>
<dbReference type="PROSITE" id="PS51191">
    <property type="entry name" value="FEMABX"/>
    <property type="match status" value="1"/>
</dbReference>
<evidence type="ECO:0000256" key="4">
    <source>
        <dbReference type="ARBA" id="ARBA00022960"/>
    </source>
</evidence>
<keyword evidence="6 13" id="KW-0012">Acyltransferase</keyword>
<evidence type="ECO:0000256" key="11">
    <source>
        <dbReference type="ARBA" id="ARBA00048654"/>
    </source>
</evidence>
<dbReference type="PANTHER" id="PTHR36174:SF1">
    <property type="entry name" value="LIPID II:GLYCINE GLYCYLTRANSFERASE"/>
    <property type="match status" value="1"/>
</dbReference>
<dbReference type="GO" id="GO:0016746">
    <property type="term" value="F:acyltransferase activity"/>
    <property type="evidence" value="ECO:0007669"/>
    <property type="project" value="UniProtKB-KW"/>
</dbReference>
<comment type="catalytic activity">
    <reaction evidence="11">
        <text>beta-D-GlcNAc-(1-&gt;4)-Mur2Ac(oyl-L-Ala-D-isoglutaminyl-L-Lys-D-Ala-D-Ala)-di-trans,octa-cis-undecaprenyl diphosphate + glycyl-tRNA(Gly) = beta-D-GlcNAc-(1-&gt;4)-Mur2Ac(oyl-L-Ala-D-isoglutaminyl-L-Lys-(N(6)-Gly)-D-Ala-D-Ala)-di-trans,octa-cis-undecaprenyl diphosphate + tRNA(Gly) + H(+)</text>
        <dbReference type="Rhea" id="RHEA:30435"/>
        <dbReference type="Rhea" id="RHEA-COMP:9664"/>
        <dbReference type="Rhea" id="RHEA-COMP:9683"/>
        <dbReference type="ChEBI" id="CHEBI:15378"/>
        <dbReference type="ChEBI" id="CHEBI:62233"/>
        <dbReference type="ChEBI" id="CHEBI:62234"/>
        <dbReference type="ChEBI" id="CHEBI:78442"/>
        <dbReference type="ChEBI" id="CHEBI:78522"/>
        <dbReference type="EC" id="2.3.2.16"/>
    </reaction>
</comment>
<evidence type="ECO:0000256" key="2">
    <source>
        <dbReference type="ARBA" id="ARBA00009943"/>
    </source>
</evidence>
<dbReference type="Gene3D" id="3.40.630.30">
    <property type="match status" value="1"/>
</dbReference>
<dbReference type="InterPro" id="IPR038740">
    <property type="entry name" value="BioF2-like_GNAT_dom"/>
</dbReference>
<dbReference type="EC" id="2.3.2.16" evidence="8"/>
<name>A0ABT6R4X4_9BACL</name>
<evidence type="ECO:0000256" key="6">
    <source>
        <dbReference type="ARBA" id="ARBA00023315"/>
    </source>
</evidence>
<reference evidence="13 14" key="1">
    <citation type="submission" date="2023-04" db="EMBL/GenBank/DDBJ databases">
        <title>Antarctic isolates genomes.</title>
        <authorList>
            <person name="Dimov S.G."/>
        </authorList>
    </citation>
    <scope>NUCLEOTIDE SEQUENCE [LARGE SCALE GENOMIC DNA]</scope>
    <source>
        <strain evidence="13 14">AL19</strain>
    </source>
</reference>
<evidence type="ECO:0000256" key="9">
    <source>
        <dbReference type="ARBA" id="ARBA00040679"/>
    </source>
</evidence>
<sequence>MMSLSAERLIHDPREWNALVARYALDCYYEYAYFELAEEKAAVPEMYIYPTEFGILIYPYLKRTIDGTNLQDITTPYGYGGPVFIGVWSTDQVQEVRRHFLEYCHAEQIITETVRFHPVLKNDELGQAWCDRTQVIQQTVTIQLTDPIDVIEKRFSSMTRRNIKKARREEVTVRVARPEEYASFIHLYRLTMDKRQADARYYFNEDYFQQLQDGRLPAELLVAERHETIIAGCIVLYGQQFAHYHLGASDPAELAARPNHLLFAEMIRRAKHLGKTALHLGGGTTRENTDSLLAYKRSFSDLQTVFSLGTSILNPVVYEQLSNRHLKHHGSSSQDWFPLYRTPVRQLSRIRGESS</sequence>
<dbReference type="EMBL" id="JASBQV010000022">
    <property type="protein sequence ID" value="MDI3235827.1"/>
    <property type="molecule type" value="Genomic_DNA"/>
</dbReference>
<evidence type="ECO:0000256" key="1">
    <source>
        <dbReference type="ARBA" id="ARBA00004496"/>
    </source>
</evidence>
<protein>
    <recommendedName>
        <fullName evidence="9">Lipid II:glycine glycyltransferase</fullName>
        <ecNumber evidence="8">2.3.2.16</ecNumber>
    </recommendedName>
    <alternativeName>
        <fullName evidence="10">Factor essential for expression of methicillin resistance X</fullName>
    </alternativeName>
</protein>
<comment type="subcellular location">
    <subcellularLocation>
        <location evidence="1">Cytoplasm</location>
    </subcellularLocation>
</comment>
<evidence type="ECO:0000256" key="7">
    <source>
        <dbReference type="ARBA" id="ARBA00023316"/>
    </source>
</evidence>
<evidence type="ECO:0000256" key="3">
    <source>
        <dbReference type="ARBA" id="ARBA00022679"/>
    </source>
</evidence>
<feature type="domain" description="BioF2-like acetyltransferase" evidence="12">
    <location>
        <begin position="155"/>
        <end position="286"/>
    </location>
</feature>
<dbReference type="Proteomes" id="UP001243286">
    <property type="component" value="Unassembled WGS sequence"/>
</dbReference>